<evidence type="ECO:0000313" key="7">
    <source>
        <dbReference type="EMBL" id="EMR02284.1"/>
    </source>
</evidence>
<feature type="transmembrane region" description="Helical" evidence="6">
    <location>
        <begin position="170"/>
        <end position="191"/>
    </location>
</feature>
<dbReference type="Proteomes" id="UP000011910">
    <property type="component" value="Unassembled WGS sequence"/>
</dbReference>
<keyword evidence="2" id="KW-1003">Cell membrane</keyword>
<reference evidence="7 8" key="1">
    <citation type="journal article" date="2013" name="Genome Announc.">
        <title>Draft Genome Sequence of Cesiribacter andamanensis Strain AMV16T, Isolated from a Soil Sample from a Mud Volcano in the Andaman Islands, India.</title>
        <authorList>
            <person name="Shivaji S."/>
            <person name="Ara S."/>
            <person name="Begum Z."/>
            <person name="Srinivas T.N."/>
            <person name="Singh A."/>
            <person name="Kumar Pinnaka A."/>
        </authorList>
    </citation>
    <scope>NUCLEOTIDE SEQUENCE [LARGE SCALE GENOMIC DNA]</scope>
    <source>
        <strain evidence="7 8">AMV16</strain>
    </source>
</reference>
<feature type="transmembrane region" description="Helical" evidence="6">
    <location>
        <begin position="17"/>
        <end position="34"/>
    </location>
</feature>
<gene>
    <name evidence="7" type="ORF">ADICEAN_02593</name>
</gene>
<feature type="transmembrane region" description="Helical" evidence="6">
    <location>
        <begin position="238"/>
        <end position="261"/>
    </location>
</feature>
<sequence>MNVDTQKVLKTLNPRKVWIPVLLGIGIVVAMMLFDDNLTADKLLLISHAGGGSLLLALLIILCRDIGYIYRIRIVTGKQLSWMSSVYVILLWEFASAVTPSVVGGTAVAIFILWKEGIKLGQALAYAMLTAILDNMFFVVAAPIAILLSGGQAFPRLEAANLQFGGSLEVLFYISYGLITLYTLVMSLALFSKPRAFKWLLIKATSIGFLRRWRHGAVNRGNEIIMASRQFRGRGWEFWAKIALATLFVWIARYFTLNAVISAFADLTLSEHLLVFGRQIVMWITMLISPTPGSSGFAEGLFPQFFGAFLLDYTLVANILWRMVTYYPYLILGALVLPRWLQRVFLQKNP</sequence>
<proteinExistence type="predicted"/>
<name>M7NV14_9BACT</name>
<feature type="transmembrane region" description="Helical" evidence="6">
    <location>
        <begin position="126"/>
        <end position="150"/>
    </location>
</feature>
<keyword evidence="4 6" id="KW-1133">Transmembrane helix</keyword>
<feature type="transmembrane region" description="Helical" evidence="6">
    <location>
        <begin position="46"/>
        <end position="70"/>
    </location>
</feature>
<keyword evidence="5 6" id="KW-0472">Membrane</keyword>
<dbReference type="eggNOG" id="COG0392">
    <property type="taxonomic scope" value="Bacteria"/>
</dbReference>
<dbReference type="RefSeq" id="WP_009195983.1">
    <property type="nucleotide sequence ID" value="NZ_AODQ01000065.1"/>
</dbReference>
<evidence type="ECO:0000256" key="1">
    <source>
        <dbReference type="ARBA" id="ARBA00004651"/>
    </source>
</evidence>
<accession>M7NV14</accession>
<keyword evidence="8" id="KW-1185">Reference proteome</keyword>
<keyword evidence="3 6" id="KW-0812">Transmembrane</keyword>
<comment type="subcellular location">
    <subcellularLocation>
        <location evidence="1">Cell membrane</location>
        <topology evidence="1">Multi-pass membrane protein</topology>
    </subcellularLocation>
</comment>
<comment type="caution">
    <text evidence="7">The sequence shown here is derived from an EMBL/GenBank/DDBJ whole genome shotgun (WGS) entry which is preliminary data.</text>
</comment>
<dbReference type="PATRIC" id="fig|1279009.4.peg.2630"/>
<dbReference type="AlphaFoldDB" id="M7NV14"/>
<organism evidence="7 8">
    <name type="scientific">Cesiribacter andamanensis AMV16</name>
    <dbReference type="NCBI Taxonomy" id="1279009"/>
    <lineage>
        <taxon>Bacteria</taxon>
        <taxon>Pseudomonadati</taxon>
        <taxon>Bacteroidota</taxon>
        <taxon>Cytophagia</taxon>
        <taxon>Cytophagales</taxon>
        <taxon>Cesiribacteraceae</taxon>
        <taxon>Cesiribacter</taxon>
    </lineage>
</organism>
<evidence type="ECO:0000256" key="5">
    <source>
        <dbReference type="ARBA" id="ARBA00023136"/>
    </source>
</evidence>
<evidence type="ECO:0000256" key="6">
    <source>
        <dbReference type="SAM" id="Phobius"/>
    </source>
</evidence>
<dbReference type="InterPro" id="IPR022791">
    <property type="entry name" value="L-PG_synthase/AglD"/>
</dbReference>
<protein>
    <recommendedName>
        <fullName evidence="9">Integral membrane protein</fullName>
    </recommendedName>
</protein>
<dbReference type="Pfam" id="PF03706">
    <property type="entry name" value="LPG_synthase_TM"/>
    <property type="match status" value="1"/>
</dbReference>
<evidence type="ECO:0008006" key="9">
    <source>
        <dbReference type="Google" id="ProtNLM"/>
    </source>
</evidence>
<evidence type="ECO:0000313" key="8">
    <source>
        <dbReference type="Proteomes" id="UP000011910"/>
    </source>
</evidence>
<evidence type="ECO:0000256" key="2">
    <source>
        <dbReference type="ARBA" id="ARBA00022475"/>
    </source>
</evidence>
<dbReference type="EMBL" id="AODQ01000065">
    <property type="protein sequence ID" value="EMR02284.1"/>
    <property type="molecule type" value="Genomic_DNA"/>
</dbReference>
<dbReference type="PANTHER" id="PTHR37693">
    <property type="entry name" value="PHOSPHATIDYLGLYCEROL LYSYLTRANSFERASE"/>
    <property type="match status" value="1"/>
</dbReference>
<evidence type="ECO:0000256" key="3">
    <source>
        <dbReference type="ARBA" id="ARBA00022692"/>
    </source>
</evidence>
<dbReference type="NCBIfam" id="TIGR00374">
    <property type="entry name" value="flippase-like domain"/>
    <property type="match status" value="1"/>
</dbReference>
<feature type="transmembrane region" description="Helical" evidence="6">
    <location>
        <begin position="327"/>
        <end position="346"/>
    </location>
</feature>
<dbReference type="GO" id="GO:0005886">
    <property type="term" value="C:plasma membrane"/>
    <property type="evidence" value="ECO:0007669"/>
    <property type="project" value="UniProtKB-SubCell"/>
</dbReference>
<dbReference type="PANTHER" id="PTHR37693:SF1">
    <property type="entry name" value="INTEGRAL MEMBRANE PROTEIN"/>
    <property type="match status" value="1"/>
</dbReference>
<dbReference type="OrthoDB" id="1493331at2"/>
<evidence type="ECO:0000256" key="4">
    <source>
        <dbReference type="ARBA" id="ARBA00022989"/>
    </source>
</evidence>
<dbReference type="STRING" id="1279009.ADICEAN_02593"/>